<comment type="caution">
    <text evidence="1">The sequence shown here is derived from an EMBL/GenBank/DDBJ whole genome shotgun (WGS) entry which is preliminary data.</text>
</comment>
<keyword evidence="2" id="KW-1185">Reference proteome</keyword>
<organism evidence="1 2">
    <name type="scientific">Aspergillus lucknowensis</name>
    <dbReference type="NCBI Taxonomy" id="176173"/>
    <lineage>
        <taxon>Eukaryota</taxon>
        <taxon>Fungi</taxon>
        <taxon>Dikarya</taxon>
        <taxon>Ascomycota</taxon>
        <taxon>Pezizomycotina</taxon>
        <taxon>Eurotiomycetes</taxon>
        <taxon>Eurotiomycetidae</taxon>
        <taxon>Eurotiales</taxon>
        <taxon>Aspergillaceae</taxon>
        <taxon>Aspergillus</taxon>
        <taxon>Aspergillus subgen. Nidulantes</taxon>
    </lineage>
</organism>
<evidence type="ECO:0000313" key="1">
    <source>
        <dbReference type="EMBL" id="KAL2869689.1"/>
    </source>
</evidence>
<evidence type="ECO:0000313" key="2">
    <source>
        <dbReference type="Proteomes" id="UP001610432"/>
    </source>
</evidence>
<dbReference type="EMBL" id="JBFXLQ010000008">
    <property type="protein sequence ID" value="KAL2869689.1"/>
    <property type="molecule type" value="Genomic_DNA"/>
</dbReference>
<protein>
    <submittedName>
        <fullName evidence="1">Uncharacterized protein</fullName>
    </submittedName>
</protein>
<dbReference type="GeneID" id="98147472"/>
<dbReference type="RefSeq" id="XP_070888668.1">
    <property type="nucleotide sequence ID" value="XM_071032400.1"/>
</dbReference>
<accession>A0ABR4LYT9</accession>
<sequence length="179" mass="20944">MIALLKNAGAKRSADIKGKVIGKAHDQWKNRTYTNTQPQDQSGIEYKLSLTFDIPFREPGVNFPFDQFVYTIKQLPGRLLQPYQISLLLDTATNMIHVRRAEARAKMLEYPLSRDRFLEKDVLYHIYRVTKDYQELFIETYSDSPKFEIIRLQRDCTGKLEGLPWSRQDGYFTALPHQP</sequence>
<dbReference type="Proteomes" id="UP001610432">
    <property type="component" value="Unassembled WGS sequence"/>
</dbReference>
<gene>
    <name evidence="1" type="ORF">BJX67DRAFT_378748</name>
</gene>
<proteinExistence type="predicted"/>
<name>A0ABR4LYT9_9EURO</name>
<reference evidence="1 2" key="1">
    <citation type="submission" date="2024-07" db="EMBL/GenBank/DDBJ databases">
        <title>Section-level genome sequencing and comparative genomics of Aspergillus sections Usti and Cavernicolus.</title>
        <authorList>
            <consortium name="Lawrence Berkeley National Laboratory"/>
            <person name="Nybo J.L."/>
            <person name="Vesth T.C."/>
            <person name="Theobald S."/>
            <person name="Frisvad J.C."/>
            <person name="Larsen T.O."/>
            <person name="Kjaerboelling I."/>
            <person name="Rothschild-Mancinelli K."/>
            <person name="Lyhne E.K."/>
            <person name="Kogle M.E."/>
            <person name="Barry K."/>
            <person name="Clum A."/>
            <person name="Na H."/>
            <person name="Ledsgaard L."/>
            <person name="Lin J."/>
            <person name="Lipzen A."/>
            <person name="Kuo A."/>
            <person name="Riley R."/>
            <person name="Mondo S."/>
            <person name="Labutti K."/>
            <person name="Haridas S."/>
            <person name="Pangalinan J."/>
            <person name="Salamov A.A."/>
            <person name="Simmons B.A."/>
            <person name="Magnuson J.K."/>
            <person name="Chen J."/>
            <person name="Drula E."/>
            <person name="Henrissat B."/>
            <person name="Wiebenga A."/>
            <person name="Lubbers R.J."/>
            <person name="Gomes A.C."/>
            <person name="Macurrencykelacurrency M.R."/>
            <person name="Stajich J."/>
            <person name="Grigoriev I.V."/>
            <person name="Mortensen U.H."/>
            <person name="De Vries R.P."/>
            <person name="Baker S.E."/>
            <person name="Andersen M.R."/>
        </authorList>
    </citation>
    <scope>NUCLEOTIDE SEQUENCE [LARGE SCALE GENOMIC DNA]</scope>
    <source>
        <strain evidence="1 2">CBS 449.75</strain>
    </source>
</reference>